<dbReference type="PROSITE" id="PS01040">
    <property type="entry name" value="SBP_BACTERIAL_5"/>
    <property type="match status" value="1"/>
</dbReference>
<sequence>MKNYKKILALLLAVVMIVSLAGCNGKSTSTKGSNDVKTADEGAGTTKEADTEKETGELVTGSTKGVSPDNALVIAVETSISSLDPHNLSDTLSISASRAMYENLVMFDADMNIVGQLAESYEISEDSLTYTFHLRKGVKFHDGTDFNAAAVKANFDRIMNKDNNLRTRSRFVLTEGDVETDRIESIEIPDDYTVVFQLSAPYSPFINKLTLVPVISPAAIEKYGNDGLITNPVGTGPYIFKEWVEGDHMTATKNQDYWGTKPGVDSVTIKEVPEAGSRTAMLQTGEADFIYPMPSDQISAAETTGDITVNATTSTIMRYVTLNTNLKELSDVKVRQAMNYAIDRNAYVQLMYAGYGAPATSVMAPSISYYSEQPVYEYNLDKAKSLLAEAGYPDGFKLTLWGDNSTQEVKGMTFIKQQLEQIGIEVEVVPMEPATVSDKIYVPLEDAKINMWYVNWSPSSCDADGAMRALFYSKMCPPTSANTAYYNNPEVDKLLDQGISSADPKELTDIYAKAQSAIWNDAPWLFLGNDQNIFANKTYLSGVSVAPDGAINFANATLAQ</sequence>
<evidence type="ECO:0000256" key="1">
    <source>
        <dbReference type="ARBA" id="ARBA00003489"/>
    </source>
</evidence>
<evidence type="ECO:0000256" key="10">
    <source>
        <dbReference type="SAM" id="SignalP"/>
    </source>
</evidence>
<evidence type="ECO:0000256" key="8">
    <source>
        <dbReference type="ARBA" id="ARBA00022764"/>
    </source>
</evidence>
<feature type="region of interest" description="Disordered" evidence="9">
    <location>
        <begin position="27"/>
        <end position="65"/>
    </location>
</feature>
<protein>
    <recommendedName>
        <fullName evidence="5">Glutathione-binding protein GsiB</fullName>
    </recommendedName>
</protein>
<evidence type="ECO:0000313" key="13">
    <source>
        <dbReference type="Proteomes" id="UP000464314"/>
    </source>
</evidence>
<dbReference type="PANTHER" id="PTHR30290:SF32">
    <property type="entry name" value="GLUTATHIONE-BINDING PROTEIN GSIB"/>
    <property type="match status" value="1"/>
</dbReference>
<dbReference type="GO" id="GO:1904680">
    <property type="term" value="F:peptide transmembrane transporter activity"/>
    <property type="evidence" value="ECO:0007669"/>
    <property type="project" value="TreeGrafter"/>
</dbReference>
<dbReference type="Gene3D" id="3.90.76.10">
    <property type="entry name" value="Dipeptide-binding Protein, Domain 1"/>
    <property type="match status" value="1"/>
</dbReference>
<comment type="subcellular location">
    <subcellularLocation>
        <location evidence="2">Cell membrane</location>
        <topology evidence="2">Lipid-anchor</topology>
    </subcellularLocation>
    <subcellularLocation>
        <location evidence="3">Periplasm</location>
    </subcellularLocation>
</comment>
<evidence type="ECO:0000313" key="12">
    <source>
        <dbReference type="EMBL" id="QHQ61309.1"/>
    </source>
</evidence>
<dbReference type="PROSITE" id="PS51257">
    <property type="entry name" value="PROKAR_LIPOPROTEIN"/>
    <property type="match status" value="1"/>
</dbReference>
<feature type="compositionally biased region" description="Basic and acidic residues" evidence="9">
    <location>
        <begin position="47"/>
        <end position="56"/>
    </location>
</feature>
<proteinExistence type="inferred from homology"/>
<dbReference type="InterPro" id="IPR000914">
    <property type="entry name" value="SBP_5_dom"/>
</dbReference>
<dbReference type="GO" id="GO:0042938">
    <property type="term" value="P:dipeptide transport"/>
    <property type="evidence" value="ECO:0007669"/>
    <property type="project" value="TreeGrafter"/>
</dbReference>
<evidence type="ECO:0000256" key="6">
    <source>
        <dbReference type="ARBA" id="ARBA00022448"/>
    </source>
</evidence>
<dbReference type="Gene3D" id="3.40.190.10">
    <property type="entry name" value="Periplasmic binding protein-like II"/>
    <property type="match status" value="1"/>
</dbReference>
<dbReference type="RefSeq" id="WP_161838134.1">
    <property type="nucleotide sequence ID" value="NZ_CP048000.1"/>
</dbReference>
<dbReference type="AlphaFoldDB" id="A0A6P1TMB2"/>
<organism evidence="12 13">
    <name type="scientific">Anaerocolumna sedimenticola</name>
    <dbReference type="NCBI Taxonomy" id="2696063"/>
    <lineage>
        <taxon>Bacteria</taxon>
        <taxon>Bacillati</taxon>
        <taxon>Bacillota</taxon>
        <taxon>Clostridia</taxon>
        <taxon>Lachnospirales</taxon>
        <taxon>Lachnospiraceae</taxon>
        <taxon>Anaerocolumna</taxon>
    </lineage>
</organism>
<evidence type="ECO:0000256" key="2">
    <source>
        <dbReference type="ARBA" id="ARBA00004193"/>
    </source>
</evidence>
<dbReference type="Pfam" id="PF00496">
    <property type="entry name" value="SBP_bac_5"/>
    <property type="match status" value="1"/>
</dbReference>
<evidence type="ECO:0000256" key="5">
    <source>
        <dbReference type="ARBA" id="ARBA00017393"/>
    </source>
</evidence>
<dbReference type="InterPro" id="IPR030678">
    <property type="entry name" value="Peptide/Ni-bd"/>
</dbReference>
<dbReference type="CDD" id="cd08499">
    <property type="entry name" value="PBP2_Ylib_like"/>
    <property type="match status" value="1"/>
</dbReference>
<feature type="compositionally biased region" description="Polar residues" evidence="9">
    <location>
        <begin position="27"/>
        <end position="36"/>
    </location>
</feature>
<evidence type="ECO:0000259" key="11">
    <source>
        <dbReference type="Pfam" id="PF00496"/>
    </source>
</evidence>
<comment type="function">
    <text evidence="1">Part of the ABC transporter complex GsiABCD involved in glutathione import. Binds glutathione.</text>
</comment>
<feature type="signal peptide" evidence="10">
    <location>
        <begin position="1"/>
        <end position="21"/>
    </location>
</feature>
<keyword evidence="8" id="KW-0574">Periplasm</keyword>
<dbReference type="Proteomes" id="UP000464314">
    <property type="component" value="Chromosome"/>
</dbReference>
<dbReference type="InterPro" id="IPR039424">
    <property type="entry name" value="SBP_5"/>
</dbReference>
<dbReference type="InterPro" id="IPR023765">
    <property type="entry name" value="SBP_5_CS"/>
</dbReference>
<reference evidence="12 13" key="1">
    <citation type="submission" date="2020-01" db="EMBL/GenBank/DDBJ databases">
        <title>Genome analysis of Anaerocolumna sp. CBA3638.</title>
        <authorList>
            <person name="Kim J."/>
            <person name="Roh S.W."/>
        </authorList>
    </citation>
    <scope>NUCLEOTIDE SEQUENCE [LARGE SCALE GENOMIC DNA]</scope>
    <source>
        <strain evidence="12 13">CBA3638</strain>
    </source>
</reference>
<evidence type="ECO:0000256" key="7">
    <source>
        <dbReference type="ARBA" id="ARBA00022729"/>
    </source>
</evidence>
<evidence type="ECO:0000256" key="3">
    <source>
        <dbReference type="ARBA" id="ARBA00004418"/>
    </source>
</evidence>
<dbReference type="PIRSF" id="PIRSF002741">
    <property type="entry name" value="MppA"/>
    <property type="match status" value="1"/>
</dbReference>
<evidence type="ECO:0000256" key="4">
    <source>
        <dbReference type="ARBA" id="ARBA00005695"/>
    </source>
</evidence>
<name>A0A6P1TMB2_9FIRM</name>
<feature type="chain" id="PRO_5039278522" description="Glutathione-binding protein GsiB" evidence="10">
    <location>
        <begin position="22"/>
        <end position="560"/>
    </location>
</feature>
<keyword evidence="7 10" id="KW-0732">Signal</keyword>
<dbReference type="GO" id="GO:0043190">
    <property type="term" value="C:ATP-binding cassette (ABC) transporter complex"/>
    <property type="evidence" value="ECO:0007669"/>
    <property type="project" value="InterPro"/>
</dbReference>
<keyword evidence="13" id="KW-1185">Reference proteome</keyword>
<evidence type="ECO:0000256" key="9">
    <source>
        <dbReference type="SAM" id="MobiDB-lite"/>
    </source>
</evidence>
<dbReference type="Gene3D" id="3.10.105.10">
    <property type="entry name" value="Dipeptide-binding Protein, Domain 3"/>
    <property type="match status" value="1"/>
</dbReference>
<comment type="similarity">
    <text evidence="4">Belongs to the bacterial solute-binding protein 5 family.</text>
</comment>
<dbReference type="SUPFAM" id="SSF53850">
    <property type="entry name" value="Periplasmic binding protein-like II"/>
    <property type="match status" value="1"/>
</dbReference>
<dbReference type="GO" id="GO:0030288">
    <property type="term" value="C:outer membrane-bounded periplasmic space"/>
    <property type="evidence" value="ECO:0007669"/>
    <property type="project" value="TreeGrafter"/>
</dbReference>
<accession>A0A6P1TMB2</accession>
<feature type="domain" description="Solute-binding protein family 5" evidence="11">
    <location>
        <begin position="113"/>
        <end position="473"/>
    </location>
</feature>
<dbReference type="EMBL" id="CP048000">
    <property type="protein sequence ID" value="QHQ61309.1"/>
    <property type="molecule type" value="Genomic_DNA"/>
</dbReference>
<dbReference type="KEGG" id="anr:Ana3638_11420"/>
<dbReference type="PANTHER" id="PTHR30290">
    <property type="entry name" value="PERIPLASMIC BINDING COMPONENT OF ABC TRANSPORTER"/>
    <property type="match status" value="1"/>
</dbReference>
<keyword evidence="6" id="KW-0813">Transport</keyword>
<gene>
    <name evidence="12" type="ORF">Ana3638_11420</name>
</gene>